<gene>
    <name evidence="3" type="ORF">QCN29_12190</name>
</gene>
<keyword evidence="4" id="KW-1185">Reference proteome</keyword>
<keyword evidence="2" id="KW-1133">Transmembrane helix</keyword>
<feature type="compositionally biased region" description="Low complexity" evidence="1">
    <location>
        <begin position="8"/>
        <end position="20"/>
    </location>
</feature>
<accession>A0ABT6HLD0</accession>
<feature type="transmembrane region" description="Helical" evidence="2">
    <location>
        <begin position="62"/>
        <end position="84"/>
    </location>
</feature>
<proteinExistence type="predicted"/>
<keyword evidence="2" id="KW-0472">Membrane</keyword>
<feature type="compositionally biased region" description="Polar residues" evidence="1">
    <location>
        <begin position="110"/>
        <end position="122"/>
    </location>
</feature>
<evidence type="ECO:0000256" key="2">
    <source>
        <dbReference type="SAM" id="Phobius"/>
    </source>
</evidence>
<name>A0ABT6HLD0_9ACTN</name>
<evidence type="ECO:0000313" key="3">
    <source>
        <dbReference type="EMBL" id="MDH2389542.1"/>
    </source>
</evidence>
<protein>
    <submittedName>
        <fullName evidence="3">Uncharacterized protein</fullName>
    </submittedName>
</protein>
<organism evidence="3 4">
    <name type="scientific">Streptomyces chengmaiensis</name>
    <dbReference type="NCBI Taxonomy" id="3040919"/>
    <lineage>
        <taxon>Bacteria</taxon>
        <taxon>Bacillati</taxon>
        <taxon>Actinomycetota</taxon>
        <taxon>Actinomycetes</taxon>
        <taxon>Kitasatosporales</taxon>
        <taxon>Streptomycetaceae</taxon>
        <taxon>Streptomyces</taxon>
    </lineage>
</organism>
<feature type="region of interest" description="Disordered" evidence="1">
    <location>
        <begin position="89"/>
        <end position="151"/>
    </location>
</feature>
<feature type="compositionally biased region" description="Basic and acidic residues" evidence="1">
    <location>
        <begin position="130"/>
        <end position="143"/>
    </location>
</feature>
<evidence type="ECO:0000256" key="1">
    <source>
        <dbReference type="SAM" id="MobiDB-lite"/>
    </source>
</evidence>
<dbReference type="RefSeq" id="WP_279927896.1">
    <property type="nucleotide sequence ID" value="NZ_JARWBG010000011.1"/>
</dbReference>
<comment type="caution">
    <text evidence="3">The sequence shown here is derived from an EMBL/GenBank/DDBJ whole genome shotgun (WGS) entry which is preliminary data.</text>
</comment>
<evidence type="ECO:0000313" key="4">
    <source>
        <dbReference type="Proteomes" id="UP001223144"/>
    </source>
</evidence>
<feature type="region of interest" description="Disordered" evidence="1">
    <location>
        <begin position="1"/>
        <end position="53"/>
    </location>
</feature>
<dbReference type="EMBL" id="JARWBG010000011">
    <property type="protein sequence ID" value="MDH2389542.1"/>
    <property type="molecule type" value="Genomic_DNA"/>
</dbReference>
<keyword evidence="2" id="KW-0812">Transmembrane</keyword>
<sequence length="316" mass="32358">MSFGQGGPQWSPGGSQQQPQHRFNPHNPYGQPASDPLGGESQTPDWAALADASATRARRKRWLLIGGGALAAAAVGGIVATAIVTADGADDDKRAGGTSTGQRPEPPDLSSDTAQPEPSFSSVAPLPPPDPKEFISSADKDKAPLNTDSLFPGKRLTMGDRGYLKGATGDTENCAAVAKGGLGTVLTANSCERVLRATYTRDGIAVTVGVALFETEATAKKAVEQSAGSIAPLPGAGVPAFCKGGPVCRFTANHYGRYAYFTATGYTTPKSVTKGDSNAFQSGDDVAEFTFRQIVRRGEAQASAAATAPAGNAGGQ</sequence>
<reference evidence="3 4" key="1">
    <citation type="submission" date="2023-04" db="EMBL/GenBank/DDBJ databases">
        <title>Streptomyces chengmaiensis sp. nov. isolated from the stem of mangrove plant in Hainan.</title>
        <authorList>
            <person name="Huang X."/>
            <person name="Zhou S."/>
            <person name="Chu X."/>
            <person name="Xie Y."/>
            <person name="Lin Y."/>
        </authorList>
    </citation>
    <scope>NUCLEOTIDE SEQUENCE [LARGE SCALE GENOMIC DNA]</scope>
    <source>
        <strain evidence="3 4">HNM0663</strain>
    </source>
</reference>
<dbReference type="Proteomes" id="UP001223144">
    <property type="component" value="Unassembled WGS sequence"/>
</dbReference>